<reference evidence="1" key="2">
    <citation type="journal article" date="2024" name="Plant">
        <title>Genomic evolution and insights into agronomic trait innovations of Sesamum species.</title>
        <authorList>
            <person name="Miao H."/>
            <person name="Wang L."/>
            <person name="Qu L."/>
            <person name="Liu H."/>
            <person name="Sun Y."/>
            <person name="Le M."/>
            <person name="Wang Q."/>
            <person name="Wei S."/>
            <person name="Zheng Y."/>
            <person name="Lin W."/>
            <person name="Duan Y."/>
            <person name="Cao H."/>
            <person name="Xiong S."/>
            <person name="Wang X."/>
            <person name="Wei L."/>
            <person name="Li C."/>
            <person name="Ma Q."/>
            <person name="Ju M."/>
            <person name="Zhao R."/>
            <person name="Li G."/>
            <person name="Mu C."/>
            <person name="Tian Q."/>
            <person name="Mei H."/>
            <person name="Zhang T."/>
            <person name="Gao T."/>
            <person name="Zhang H."/>
        </authorList>
    </citation>
    <scope>NUCLEOTIDE SEQUENCE</scope>
    <source>
        <strain evidence="1">G02</strain>
    </source>
</reference>
<dbReference type="EMBL" id="JACGWJ010000012">
    <property type="protein sequence ID" value="KAL0385995.1"/>
    <property type="molecule type" value="Genomic_DNA"/>
</dbReference>
<proteinExistence type="predicted"/>
<organism evidence="1">
    <name type="scientific">Sesamum radiatum</name>
    <name type="common">Black benniseed</name>
    <dbReference type="NCBI Taxonomy" id="300843"/>
    <lineage>
        <taxon>Eukaryota</taxon>
        <taxon>Viridiplantae</taxon>
        <taxon>Streptophyta</taxon>
        <taxon>Embryophyta</taxon>
        <taxon>Tracheophyta</taxon>
        <taxon>Spermatophyta</taxon>
        <taxon>Magnoliopsida</taxon>
        <taxon>eudicotyledons</taxon>
        <taxon>Gunneridae</taxon>
        <taxon>Pentapetalae</taxon>
        <taxon>asterids</taxon>
        <taxon>lamiids</taxon>
        <taxon>Lamiales</taxon>
        <taxon>Pedaliaceae</taxon>
        <taxon>Sesamum</taxon>
    </lineage>
</organism>
<gene>
    <name evidence="1" type="ORF">Sradi_2993800</name>
</gene>
<name>A0AAW2S1K6_SESRA</name>
<accession>A0AAW2S1K6</accession>
<evidence type="ECO:0000313" key="1">
    <source>
        <dbReference type="EMBL" id="KAL0385995.1"/>
    </source>
</evidence>
<dbReference type="AlphaFoldDB" id="A0AAW2S1K6"/>
<comment type="caution">
    <text evidence="1">The sequence shown here is derived from an EMBL/GenBank/DDBJ whole genome shotgun (WGS) entry which is preliminary data.</text>
</comment>
<reference evidence="1" key="1">
    <citation type="submission" date="2020-06" db="EMBL/GenBank/DDBJ databases">
        <authorList>
            <person name="Li T."/>
            <person name="Hu X."/>
            <person name="Zhang T."/>
            <person name="Song X."/>
            <person name="Zhang H."/>
            <person name="Dai N."/>
            <person name="Sheng W."/>
            <person name="Hou X."/>
            <person name="Wei L."/>
        </authorList>
    </citation>
    <scope>NUCLEOTIDE SEQUENCE</scope>
    <source>
        <strain evidence="1">G02</strain>
        <tissue evidence="1">Leaf</tissue>
    </source>
</reference>
<protein>
    <submittedName>
        <fullName evidence="1">Uncharacterized protein</fullName>
    </submittedName>
</protein>
<sequence length="52" mass="6054">MRGEVARLQGEREEVTRQGERLHNGAREQLLDGAREWLCNGISTYAVREKRK</sequence>